<comment type="function">
    <text evidence="10">IGPS catalyzes the conversion of PRFAR and glutamine to IGP, AICAR and glutamate. The HisH subunit catalyzes the hydrolysis of glutamine to glutamate and ammonia as part of the synthesis of IGP and AICAR. The resulting ammonia molecule is channeled to the active site of HisF.</text>
</comment>
<keyword evidence="7 10" id="KW-0456">Lyase</keyword>
<evidence type="ECO:0000256" key="6">
    <source>
        <dbReference type="ARBA" id="ARBA00023102"/>
    </source>
</evidence>
<dbReference type="AlphaFoldDB" id="A0A370U8F4"/>
<evidence type="ECO:0000256" key="2">
    <source>
        <dbReference type="ARBA" id="ARBA00011152"/>
    </source>
</evidence>
<keyword evidence="3 10" id="KW-0028">Amino-acid biosynthesis</keyword>
<gene>
    <name evidence="10 13" type="primary">hisH</name>
    <name evidence="13" type="ORF">DN730_10325</name>
</gene>
<comment type="catalytic activity">
    <reaction evidence="9 10">
        <text>L-glutamine + H2O = L-glutamate + NH4(+)</text>
        <dbReference type="Rhea" id="RHEA:15889"/>
        <dbReference type="ChEBI" id="CHEBI:15377"/>
        <dbReference type="ChEBI" id="CHEBI:28938"/>
        <dbReference type="ChEBI" id="CHEBI:29985"/>
        <dbReference type="ChEBI" id="CHEBI:58359"/>
        <dbReference type="EC" id="3.5.1.2"/>
    </reaction>
</comment>
<dbReference type="GO" id="GO:0005737">
    <property type="term" value="C:cytoplasm"/>
    <property type="evidence" value="ECO:0007669"/>
    <property type="project" value="UniProtKB-SubCell"/>
</dbReference>
<dbReference type="EC" id="4.3.2.10" evidence="10"/>
<dbReference type="PANTHER" id="PTHR42701:SF1">
    <property type="entry name" value="IMIDAZOLE GLYCEROL PHOSPHATE SYNTHASE SUBUNIT HISH"/>
    <property type="match status" value="1"/>
</dbReference>
<dbReference type="RefSeq" id="WP_115468061.1">
    <property type="nucleotide sequence ID" value="NZ_QKRA01000004.1"/>
</dbReference>
<evidence type="ECO:0000256" key="1">
    <source>
        <dbReference type="ARBA" id="ARBA00005091"/>
    </source>
</evidence>
<dbReference type="HAMAP" id="MF_00278">
    <property type="entry name" value="HisH"/>
    <property type="match status" value="1"/>
</dbReference>
<protein>
    <recommendedName>
        <fullName evidence="10">Imidazole glycerol phosphate synthase subunit HisH</fullName>
        <ecNumber evidence="10">4.3.2.10</ecNumber>
    </recommendedName>
    <alternativeName>
        <fullName evidence="10">IGP synthase glutaminase subunit</fullName>
        <ecNumber evidence="10">3.5.1.2</ecNumber>
    </alternativeName>
    <alternativeName>
        <fullName evidence="10">IGP synthase subunit HisH</fullName>
    </alternativeName>
    <alternativeName>
        <fullName evidence="10">ImGP synthase subunit HisH</fullName>
        <shortName evidence="10">IGPS subunit HisH</shortName>
    </alternativeName>
</protein>
<evidence type="ECO:0000256" key="5">
    <source>
        <dbReference type="ARBA" id="ARBA00022962"/>
    </source>
</evidence>
<keyword evidence="4 10" id="KW-0378">Hydrolase</keyword>
<dbReference type="GO" id="GO:0016829">
    <property type="term" value="F:lyase activity"/>
    <property type="evidence" value="ECO:0007669"/>
    <property type="project" value="UniProtKB-KW"/>
</dbReference>
<organism evidence="13 14">
    <name type="scientific">Marinomonas piezotolerans</name>
    <dbReference type="NCBI Taxonomy" id="2213058"/>
    <lineage>
        <taxon>Bacteria</taxon>
        <taxon>Pseudomonadati</taxon>
        <taxon>Pseudomonadota</taxon>
        <taxon>Gammaproteobacteria</taxon>
        <taxon>Oceanospirillales</taxon>
        <taxon>Oceanospirillaceae</taxon>
        <taxon>Marinomonas</taxon>
    </lineage>
</organism>
<evidence type="ECO:0000256" key="10">
    <source>
        <dbReference type="HAMAP-Rule" id="MF_00278"/>
    </source>
</evidence>
<keyword evidence="14" id="KW-1185">Reference proteome</keyword>
<feature type="active site" description="Nucleophile" evidence="10 11">
    <location>
        <position position="86"/>
    </location>
</feature>
<dbReference type="GO" id="GO:0000107">
    <property type="term" value="F:imidazoleglycerol-phosphate synthase activity"/>
    <property type="evidence" value="ECO:0007669"/>
    <property type="project" value="UniProtKB-UniRule"/>
</dbReference>
<dbReference type="InterPro" id="IPR017926">
    <property type="entry name" value="GATASE"/>
</dbReference>
<dbReference type="Pfam" id="PF00117">
    <property type="entry name" value="GATase"/>
    <property type="match status" value="1"/>
</dbReference>
<feature type="active site" evidence="10 11">
    <location>
        <position position="191"/>
    </location>
</feature>
<keyword evidence="6 10" id="KW-0368">Histidine biosynthesis</keyword>
<dbReference type="SUPFAM" id="SSF52317">
    <property type="entry name" value="Class I glutamine amidotransferase-like"/>
    <property type="match status" value="1"/>
</dbReference>
<comment type="catalytic activity">
    <reaction evidence="8 10">
        <text>5-[(5-phospho-1-deoxy-D-ribulos-1-ylimino)methylamino]-1-(5-phospho-beta-D-ribosyl)imidazole-4-carboxamide + L-glutamine = D-erythro-1-(imidazol-4-yl)glycerol 3-phosphate + 5-amino-1-(5-phospho-beta-D-ribosyl)imidazole-4-carboxamide + L-glutamate + H(+)</text>
        <dbReference type="Rhea" id="RHEA:24793"/>
        <dbReference type="ChEBI" id="CHEBI:15378"/>
        <dbReference type="ChEBI" id="CHEBI:29985"/>
        <dbReference type="ChEBI" id="CHEBI:58278"/>
        <dbReference type="ChEBI" id="CHEBI:58359"/>
        <dbReference type="ChEBI" id="CHEBI:58475"/>
        <dbReference type="ChEBI" id="CHEBI:58525"/>
        <dbReference type="EC" id="4.3.2.10"/>
    </reaction>
</comment>
<comment type="subunit">
    <text evidence="2 10">Heterodimer of HisH and HisF.</text>
</comment>
<keyword evidence="5 10" id="KW-0315">Glutamine amidotransferase</keyword>
<dbReference type="EC" id="3.5.1.2" evidence="10"/>
<evidence type="ECO:0000256" key="3">
    <source>
        <dbReference type="ARBA" id="ARBA00022605"/>
    </source>
</evidence>
<proteinExistence type="inferred from homology"/>
<comment type="subcellular location">
    <subcellularLocation>
        <location evidence="10">Cytoplasm</location>
    </subcellularLocation>
</comment>
<dbReference type="InterPro" id="IPR029062">
    <property type="entry name" value="Class_I_gatase-like"/>
</dbReference>
<dbReference type="NCBIfam" id="TIGR01855">
    <property type="entry name" value="IMP_synth_hisH"/>
    <property type="match status" value="1"/>
</dbReference>
<sequence length="214" mass="23812">MTQSLKVALIDYGMGNLKSIKNVIAHIGEHEVLLTADPVEIDQADVVFLPGVGAFGDAMKNLRARNLDAILSEQVLVKKKPTIGICLGMQLLFERSAEGGDHQGLGWIPGHVEYLDLPAGFRVPHIGWNDLILEQDNPFFAGLGADSNFYFVHSYHAICDPQYLLATVDYGMKVTAAVQKDNVVGMQFHPEKSQTNGLETMRRFFQWAQEYRHA</sequence>
<evidence type="ECO:0000313" key="14">
    <source>
        <dbReference type="Proteomes" id="UP000254326"/>
    </source>
</evidence>
<dbReference type="Gene3D" id="3.40.50.880">
    <property type="match status" value="1"/>
</dbReference>
<reference evidence="13 14" key="1">
    <citation type="submission" date="2018-06" db="EMBL/GenBank/DDBJ databases">
        <title>Marinomonas sp. YLB-05 draft genome sequence.</title>
        <authorList>
            <person name="Yu L."/>
            <person name="Tang X."/>
        </authorList>
    </citation>
    <scope>NUCLEOTIDE SEQUENCE [LARGE SCALE GENOMIC DNA]</scope>
    <source>
        <strain evidence="13 14">YLB-05</strain>
    </source>
</reference>
<evidence type="ECO:0000256" key="7">
    <source>
        <dbReference type="ARBA" id="ARBA00023239"/>
    </source>
</evidence>
<dbReference type="PROSITE" id="PS51273">
    <property type="entry name" value="GATASE_TYPE_1"/>
    <property type="match status" value="1"/>
</dbReference>
<evidence type="ECO:0000256" key="4">
    <source>
        <dbReference type="ARBA" id="ARBA00022801"/>
    </source>
</evidence>
<dbReference type="EMBL" id="QKRA01000004">
    <property type="protein sequence ID" value="RDL44023.1"/>
    <property type="molecule type" value="Genomic_DNA"/>
</dbReference>
<comment type="pathway">
    <text evidence="1 10">Amino-acid biosynthesis; L-histidine biosynthesis; L-histidine from 5-phospho-alpha-D-ribose 1-diphosphate: step 5/9.</text>
</comment>
<feature type="domain" description="Glutamine amidotransferase" evidence="12">
    <location>
        <begin position="9"/>
        <end position="204"/>
    </location>
</feature>
<accession>A0A370U8F4</accession>
<evidence type="ECO:0000259" key="12">
    <source>
        <dbReference type="Pfam" id="PF00117"/>
    </source>
</evidence>
<dbReference type="CDD" id="cd01748">
    <property type="entry name" value="GATase1_IGP_Synthase"/>
    <property type="match status" value="1"/>
</dbReference>
<feature type="active site" evidence="10 11">
    <location>
        <position position="189"/>
    </location>
</feature>
<dbReference type="InterPro" id="IPR010139">
    <property type="entry name" value="Imidazole-glycPsynth_HisH"/>
</dbReference>
<comment type="caution">
    <text evidence="13">The sequence shown here is derived from an EMBL/GenBank/DDBJ whole genome shotgun (WGS) entry which is preliminary data.</text>
</comment>
<dbReference type="GO" id="GO:0004359">
    <property type="term" value="F:glutaminase activity"/>
    <property type="evidence" value="ECO:0007669"/>
    <property type="project" value="UniProtKB-EC"/>
</dbReference>
<dbReference type="OrthoDB" id="9807137at2"/>
<dbReference type="GO" id="GO:0000105">
    <property type="term" value="P:L-histidine biosynthetic process"/>
    <property type="evidence" value="ECO:0007669"/>
    <property type="project" value="UniProtKB-UniRule"/>
</dbReference>
<evidence type="ECO:0000256" key="8">
    <source>
        <dbReference type="ARBA" id="ARBA00047838"/>
    </source>
</evidence>
<keyword evidence="10" id="KW-0963">Cytoplasm</keyword>
<name>A0A370U8F4_9GAMM</name>
<dbReference type="PIRSF" id="PIRSF000495">
    <property type="entry name" value="Amidotransf_hisH"/>
    <property type="match status" value="1"/>
</dbReference>
<dbReference type="Proteomes" id="UP000254326">
    <property type="component" value="Unassembled WGS sequence"/>
</dbReference>
<evidence type="ECO:0000256" key="11">
    <source>
        <dbReference type="PIRSR" id="PIRSR000495-1"/>
    </source>
</evidence>
<evidence type="ECO:0000256" key="9">
    <source>
        <dbReference type="ARBA" id="ARBA00049534"/>
    </source>
</evidence>
<evidence type="ECO:0000313" key="13">
    <source>
        <dbReference type="EMBL" id="RDL44023.1"/>
    </source>
</evidence>
<dbReference type="UniPathway" id="UPA00031">
    <property type="reaction ID" value="UER00010"/>
</dbReference>
<dbReference type="PANTHER" id="PTHR42701">
    <property type="entry name" value="IMIDAZOLE GLYCEROL PHOSPHATE SYNTHASE SUBUNIT HISH"/>
    <property type="match status" value="1"/>
</dbReference>